<protein>
    <recommendedName>
        <fullName evidence="5">Asp/Glu/hydantoin racemase</fullName>
    </recommendedName>
</protein>
<sequence>MNTTHFSWLATLIIPLYICYAKVSTLPDDRLSSQTELLGAATRKPVMGILEASVIEALTRGSKFGVLTTGVAWVAPLTKAILELSIVSKEAFAGVVATGLGVLDFHTSSGELGKDDAVENNVRIGAQTLVAKGCNVIVLGCAGMEGMEDAVKAGIYTSKEVRVVDGVRAGVEIIAKKLHDS</sequence>
<organism evidence="3 4">
    <name type="scientific">Hydnum rufescens UP504</name>
    <dbReference type="NCBI Taxonomy" id="1448309"/>
    <lineage>
        <taxon>Eukaryota</taxon>
        <taxon>Fungi</taxon>
        <taxon>Dikarya</taxon>
        <taxon>Basidiomycota</taxon>
        <taxon>Agaricomycotina</taxon>
        <taxon>Agaricomycetes</taxon>
        <taxon>Cantharellales</taxon>
        <taxon>Hydnaceae</taxon>
        <taxon>Hydnum</taxon>
    </lineage>
</organism>
<evidence type="ECO:0008006" key="5">
    <source>
        <dbReference type="Google" id="ProtNLM"/>
    </source>
</evidence>
<proteinExistence type="inferred from homology"/>
<dbReference type="Gene3D" id="3.40.50.12500">
    <property type="match status" value="1"/>
</dbReference>
<feature type="signal peptide" evidence="2">
    <location>
        <begin position="1"/>
        <end position="21"/>
    </location>
</feature>
<accession>A0A9P6E1R6</accession>
<gene>
    <name evidence="3" type="ORF">BS47DRAFT_1337529</name>
</gene>
<feature type="chain" id="PRO_5040113515" description="Asp/Glu/hydantoin racemase" evidence="2">
    <location>
        <begin position="22"/>
        <end position="181"/>
    </location>
</feature>
<dbReference type="OrthoDB" id="412018at2759"/>
<evidence type="ECO:0000313" key="3">
    <source>
        <dbReference type="EMBL" id="KAF9518980.1"/>
    </source>
</evidence>
<dbReference type="GO" id="GO:0047661">
    <property type="term" value="F:amino-acid racemase activity"/>
    <property type="evidence" value="ECO:0007669"/>
    <property type="project" value="InterPro"/>
</dbReference>
<keyword evidence="4" id="KW-1185">Reference proteome</keyword>
<dbReference type="PANTHER" id="PTHR28047:SF5">
    <property type="entry name" value="PROTEIN DCG1"/>
    <property type="match status" value="1"/>
</dbReference>
<dbReference type="EMBL" id="MU128920">
    <property type="protein sequence ID" value="KAF9518980.1"/>
    <property type="molecule type" value="Genomic_DNA"/>
</dbReference>
<evidence type="ECO:0000256" key="1">
    <source>
        <dbReference type="ARBA" id="ARBA00038414"/>
    </source>
</evidence>
<evidence type="ECO:0000256" key="2">
    <source>
        <dbReference type="SAM" id="SignalP"/>
    </source>
</evidence>
<dbReference type="PANTHER" id="PTHR28047">
    <property type="entry name" value="PROTEIN DCG1"/>
    <property type="match status" value="1"/>
</dbReference>
<dbReference type="Pfam" id="PF01177">
    <property type="entry name" value="Asp_Glu_race"/>
    <property type="match status" value="1"/>
</dbReference>
<comment type="caution">
    <text evidence="3">The sequence shown here is derived from an EMBL/GenBank/DDBJ whole genome shotgun (WGS) entry which is preliminary data.</text>
</comment>
<dbReference type="InterPro" id="IPR053714">
    <property type="entry name" value="Iso_Racemase_Enz_sf"/>
</dbReference>
<keyword evidence="2" id="KW-0732">Signal</keyword>
<dbReference type="InterPro" id="IPR052186">
    <property type="entry name" value="Hydantoin_racemase-like"/>
</dbReference>
<reference evidence="3" key="1">
    <citation type="journal article" date="2020" name="Nat. Commun.">
        <title>Large-scale genome sequencing of mycorrhizal fungi provides insights into the early evolution of symbiotic traits.</title>
        <authorList>
            <person name="Miyauchi S."/>
            <person name="Kiss E."/>
            <person name="Kuo A."/>
            <person name="Drula E."/>
            <person name="Kohler A."/>
            <person name="Sanchez-Garcia M."/>
            <person name="Morin E."/>
            <person name="Andreopoulos B."/>
            <person name="Barry K.W."/>
            <person name="Bonito G."/>
            <person name="Buee M."/>
            <person name="Carver A."/>
            <person name="Chen C."/>
            <person name="Cichocki N."/>
            <person name="Clum A."/>
            <person name="Culley D."/>
            <person name="Crous P.W."/>
            <person name="Fauchery L."/>
            <person name="Girlanda M."/>
            <person name="Hayes R.D."/>
            <person name="Keri Z."/>
            <person name="LaButti K."/>
            <person name="Lipzen A."/>
            <person name="Lombard V."/>
            <person name="Magnuson J."/>
            <person name="Maillard F."/>
            <person name="Murat C."/>
            <person name="Nolan M."/>
            <person name="Ohm R.A."/>
            <person name="Pangilinan J."/>
            <person name="Pereira M.F."/>
            <person name="Perotto S."/>
            <person name="Peter M."/>
            <person name="Pfister S."/>
            <person name="Riley R."/>
            <person name="Sitrit Y."/>
            <person name="Stielow J.B."/>
            <person name="Szollosi G."/>
            <person name="Zifcakova L."/>
            <person name="Stursova M."/>
            <person name="Spatafora J.W."/>
            <person name="Tedersoo L."/>
            <person name="Vaario L.M."/>
            <person name="Yamada A."/>
            <person name="Yan M."/>
            <person name="Wang P."/>
            <person name="Xu J."/>
            <person name="Bruns T."/>
            <person name="Baldrian P."/>
            <person name="Vilgalys R."/>
            <person name="Dunand C."/>
            <person name="Henrissat B."/>
            <person name="Grigoriev I.V."/>
            <person name="Hibbett D."/>
            <person name="Nagy L.G."/>
            <person name="Martin F.M."/>
        </authorList>
    </citation>
    <scope>NUCLEOTIDE SEQUENCE</scope>
    <source>
        <strain evidence="3">UP504</strain>
    </source>
</reference>
<dbReference type="InterPro" id="IPR015942">
    <property type="entry name" value="Asp/Glu/hydantoin_racemase"/>
</dbReference>
<comment type="similarity">
    <text evidence="1">Belongs to the HyuE racemase family.</text>
</comment>
<evidence type="ECO:0000313" key="4">
    <source>
        <dbReference type="Proteomes" id="UP000886523"/>
    </source>
</evidence>
<name>A0A9P6E1R6_9AGAM</name>
<dbReference type="AlphaFoldDB" id="A0A9P6E1R6"/>
<dbReference type="Proteomes" id="UP000886523">
    <property type="component" value="Unassembled WGS sequence"/>
</dbReference>